<dbReference type="EMBL" id="CAKOAT010319599">
    <property type="protein sequence ID" value="CAH8361951.1"/>
    <property type="molecule type" value="Genomic_DNA"/>
</dbReference>
<sequence length="100" mass="11320">MVGPASSMQRLTEKLHSMLSDIKLDLVPPSLINFMSRQLLGNGFRLFKKTIGLVAKSEDYIRVLEDPLYTLIRKAMYSTDNTDENIQASELARPLRGNVH</sequence>
<dbReference type="PANTHER" id="PTHR34560:SF3">
    <property type="entry name" value="POLYKETIDE CYCLASE_DEHYDRASE AND LIPID TRANSPORT SUPERFAMILY PROTEIN"/>
    <property type="match status" value="1"/>
</dbReference>
<dbReference type="Proteomes" id="UP001642260">
    <property type="component" value="Unassembled WGS sequence"/>
</dbReference>
<proteinExistence type="predicted"/>
<gene>
    <name evidence="1" type="ORF">ERUC_LOCUS27707</name>
</gene>
<keyword evidence="2" id="KW-1185">Reference proteome</keyword>
<dbReference type="AlphaFoldDB" id="A0ABC8KSR8"/>
<protein>
    <submittedName>
        <fullName evidence="1">Uncharacterized protein</fullName>
    </submittedName>
</protein>
<evidence type="ECO:0000313" key="2">
    <source>
        <dbReference type="Proteomes" id="UP001642260"/>
    </source>
</evidence>
<evidence type="ECO:0000313" key="1">
    <source>
        <dbReference type="EMBL" id="CAH8361951.1"/>
    </source>
</evidence>
<organism evidence="1 2">
    <name type="scientific">Eruca vesicaria subsp. sativa</name>
    <name type="common">Garden rocket</name>
    <name type="synonym">Eruca sativa</name>
    <dbReference type="NCBI Taxonomy" id="29727"/>
    <lineage>
        <taxon>Eukaryota</taxon>
        <taxon>Viridiplantae</taxon>
        <taxon>Streptophyta</taxon>
        <taxon>Embryophyta</taxon>
        <taxon>Tracheophyta</taxon>
        <taxon>Spermatophyta</taxon>
        <taxon>Magnoliopsida</taxon>
        <taxon>eudicotyledons</taxon>
        <taxon>Gunneridae</taxon>
        <taxon>Pentapetalae</taxon>
        <taxon>rosids</taxon>
        <taxon>malvids</taxon>
        <taxon>Brassicales</taxon>
        <taxon>Brassicaceae</taxon>
        <taxon>Brassiceae</taxon>
        <taxon>Eruca</taxon>
    </lineage>
</organism>
<comment type="caution">
    <text evidence="1">The sequence shown here is derived from an EMBL/GenBank/DDBJ whole genome shotgun (WGS) entry which is preliminary data.</text>
</comment>
<dbReference type="PANTHER" id="PTHR34560">
    <property type="entry name" value="POLYKETIDE CYCLASE/DEHYDRASE/LIPID TRANSPORT SUPERFAMILY PROTEIN"/>
    <property type="match status" value="1"/>
</dbReference>
<accession>A0ABC8KSR8</accession>
<reference evidence="1 2" key="1">
    <citation type="submission" date="2022-03" db="EMBL/GenBank/DDBJ databases">
        <authorList>
            <person name="Macdonald S."/>
            <person name="Ahmed S."/>
            <person name="Newling K."/>
        </authorList>
    </citation>
    <scope>NUCLEOTIDE SEQUENCE [LARGE SCALE GENOMIC DNA]</scope>
</reference>
<name>A0ABC8KSR8_ERUVS</name>